<dbReference type="GO" id="GO:0003725">
    <property type="term" value="F:double-stranded RNA binding"/>
    <property type="evidence" value="ECO:0007669"/>
    <property type="project" value="InterPro"/>
</dbReference>
<dbReference type="GeneID" id="108698354"/>
<dbReference type="FunFam" id="3.90.870.10:FF:000010">
    <property type="entry name" value="Si:ch211-153b23.4"/>
    <property type="match status" value="1"/>
</dbReference>
<dbReference type="Gene3D" id="3.90.870.10">
    <property type="entry name" value="DHBP synthase"/>
    <property type="match status" value="1"/>
</dbReference>
<feature type="transmembrane region" description="Helical" evidence="8">
    <location>
        <begin position="318"/>
        <end position="337"/>
    </location>
</feature>
<keyword evidence="8" id="KW-1133">Transmembrane helix</keyword>
<proteinExistence type="inferred from homology"/>
<dbReference type="InterPro" id="IPR017945">
    <property type="entry name" value="DHBP_synth_RibB-like_a/b_dom"/>
</dbReference>
<comment type="similarity">
    <text evidence="2">Belongs to the SUA5 family.</text>
</comment>
<keyword evidence="5" id="KW-0963">Cytoplasm</keyword>
<dbReference type="PROSITE" id="PS51163">
    <property type="entry name" value="YRDC"/>
    <property type="match status" value="1"/>
</dbReference>
<keyword evidence="10" id="KW-1185">Reference proteome</keyword>
<dbReference type="GO" id="GO:0005737">
    <property type="term" value="C:cytoplasm"/>
    <property type="evidence" value="ECO:0000318"/>
    <property type="project" value="GO_Central"/>
</dbReference>
<keyword evidence="8" id="KW-0812">Transmembrane</keyword>
<comment type="subcellular location">
    <subcellularLocation>
        <location evidence="1">Cytoplasm</location>
    </subcellularLocation>
</comment>
<dbReference type="PANTHER" id="PTHR17490">
    <property type="entry name" value="SUA5"/>
    <property type="match status" value="1"/>
</dbReference>
<dbReference type="GO" id="GO:0006450">
    <property type="term" value="P:regulation of translational fidelity"/>
    <property type="evidence" value="ECO:0000318"/>
    <property type="project" value="GO_Central"/>
</dbReference>
<dbReference type="GO" id="GO:0061710">
    <property type="term" value="F:L-threonylcarbamoyladenylate synthase"/>
    <property type="evidence" value="ECO:0007669"/>
    <property type="project" value="UniProtKB-EC"/>
</dbReference>
<accession>A0A8J1LHU4</accession>
<dbReference type="InterPro" id="IPR050156">
    <property type="entry name" value="TC-AMP_synthase_SUA5"/>
</dbReference>
<evidence type="ECO:0000256" key="6">
    <source>
        <dbReference type="ARBA" id="ARBA00022679"/>
    </source>
</evidence>
<keyword evidence="8" id="KW-0472">Membrane</keyword>
<feature type="transmembrane region" description="Helical" evidence="8">
    <location>
        <begin position="425"/>
        <end position="443"/>
    </location>
</feature>
<feature type="transmembrane region" description="Helical" evidence="8">
    <location>
        <begin position="91"/>
        <end position="113"/>
    </location>
</feature>
<dbReference type="RefSeq" id="XP_041428634.1">
    <property type="nucleotide sequence ID" value="XM_041572700.1"/>
</dbReference>
<evidence type="ECO:0000256" key="4">
    <source>
        <dbReference type="ARBA" id="ARBA00015492"/>
    </source>
</evidence>
<evidence type="ECO:0000256" key="5">
    <source>
        <dbReference type="ARBA" id="ARBA00022490"/>
    </source>
</evidence>
<evidence type="ECO:0000313" key="10">
    <source>
        <dbReference type="Proteomes" id="UP000186698"/>
    </source>
</evidence>
<feature type="transmembrane region" description="Helical" evidence="8">
    <location>
        <begin position="228"/>
        <end position="247"/>
    </location>
</feature>
<dbReference type="GO" id="GO:0000049">
    <property type="term" value="F:tRNA binding"/>
    <property type="evidence" value="ECO:0000318"/>
    <property type="project" value="GO_Central"/>
</dbReference>
<dbReference type="SUPFAM" id="SSF55821">
    <property type="entry name" value="YrdC/RibB"/>
    <property type="match status" value="1"/>
</dbReference>
<evidence type="ECO:0000313" key="11">
    <source>
        <dbReference type="RefSeq" id="XP_041428634.1"/>
    </source>
</evidence>
<dbReference type="EC" id="2.7.7.87" evidence="3"/>
<evidence type="ECO:0000259" key="9">
    <source>
        <dbReference type="PROSITE" id="PS51163"/>
    </source>
</evidence>
<evidence type="ECO:0000256" key="7">
    <source>
        <dbReference type="ARBA" id="ARBA00048366"/>
    </source>
</evidence>
<dbReference type="Pfam" id="PF01300">
    <property type="entry name" value="Sua5_yciO_yrdC"/>
    <property type="match status" value="1"/>
</dbReference>
<feature type="transmembrane region" description="Helical" evidence="8">
    <location>
        <begin position="629"/>
        <end position="648"/>
    </location>
</feature>
<dbReference type="OrthoDB" id="3648309at2759"/>
<name>A0A8J1LHU4_XENLA</name>
<feature type="transmembrane region" description="Helical" evidence="8">
    <location>
        <begin position="574"/>
        <end position="595"/>
    </location>
</feature>
<evidence type="ECO:0000256" key="1">
    <source>
        <dbReference type="ARBA" id="ARBA00004496"/>
    </source>
</evidence>
<feature type="transmembrane region" description="Helical" evidence="8">
    <location>
        <begin position="176"/>
        <end position="196"/>
    </location>
</feature>
<evidence type="ECO:0000256" key="2">
    <source>
        <dbReference type="ARBA" id="ARBA00007663"/>
    </source>
</evidence>
<feature type="transmembrane region" description="Helical" evidence="8">
    <location>
        <begin position="601"/>
        <end position="617"/>
    </location>
</feature>
<dbReference type="KEGG" id="xla:108698354"/>
<dbReference type="GO" id="GO:0016779">
    <property type="term" value="F:nucleotidyltransferase activity"/>
    <property type="evidence" value="ECO:0000318"/>
    <property type="project" value="GO_Central"/>
</dbReference>
<feature type="transmembrane region" description="Helical" evidence="8">
    <location>
        <begin position="401"/>
        <end position="419"/>
    </location>
</feature>
<gene>
    <name evidence="11" type="primary">satpa.L</name>
</gene>
<sequence length="963" mass="104278">MEKPQAMKECEQVNKWGGACGCVQVPIYKAGNVTTEKYSAAGCGVEFIQHNMTESSGKTKSLHASIGTLAISAGSFLLAINYYSWTTATTVIPSTALGILLLIVAAILAYVGIRKCRTNASLCVLFYWTVSALWFSSGINFILAGNNVFSNTNLNTVSTLSGTNFPLAGNPDMTNANVPGLIAFAVGLFIIGITGILQNETPLALMAIALSLSSIHETVLLYKVNFGASAIACNYLIVTLIGLYFVAGRVVSILSKGQFNLPGTSLTEKADQEQGTMKGLSRIEFEATYLLLNMVSSSVFACRLLGITNSLFVGQVPWLWTAAVFQTAICILSYRYYNMLDATTVAFFSILRFAEGYSLLYQFFNTGEPNFPLPFLIVFAVLFFILSLFTSLKSLIDSGYLLLFVAYCIALACSPQAFFHGGSQGVNVAIFLFSAILLLIKLYNSKSSAKICIGEGIIEKLFARNSFFKLRQGKSTPEPFLGFSKYADADVLAHACSALAAFAMTMPGTSSTPLLTVVLPWVVVAGGIYHLICGSVAFSRGKTLESSAFILYGVMWVIWGLTRYGGLYGTSRGFNTAVGIISFLLFNSFIVFSTLFLTKAWFAYSLTFQLILISFLLDSLNALPQGYDIAITIIFGLVSFYCFLATLFNSVFEGPQIPVGSPFIKISGFSNDKSKCPHVVSTRTSSVRQIAEIMKNGGICGIPTDTVYVLVAACNQPDAVEKAYKTKLQAQDRPMSLWISSLEQLASAKHLFSPLLWDFMQKAWPSSISLVIPRGPWLEVLGAKESSKYIGTPQSIAIRIPDCTVTTHLIDMVGPIAVTSANPSGEADTTHHNQVFAKLGDKVDGVLCDGPSPENIASTVVDCTKIDSGNLGFFRVGIVPKSQVLQIFEQVKSRNTFGYENSAFVGSTDQLDNSADNSNPELYEEIEAKETTDQLQNCDGNSNPQPKAYVNGGFALNETDLKL</sequence>
<feature type="transmembrane region" description="Helical" evidence="8">
    <location>
        <begin position="125"/>
        <end position="144"/>
    </location>
</feature>
<dbReference type="InterPro" id="IPR006070">
    <property type="entry name" value="Sua5-like_dom"/>
</dbReference>
<keyword evidence="6" id="KW-0808">Transferase</keyword>
<feature type="transmembrane region" description="Helical" evidence="8">
    <location>
        <begin position="370"/>
        <end position="389"/>
    </location>
</feature>
<feature type="transmembrane region" description="Helical" evidence="8">
    <location>
        <begin position="62"/>
        <end position="85"/>
    </location>
</feature>
<dbReference type="PANTHER" id="PTHR17490:SF17">
    <property type="entry name" value="THREONYLCARBAMOYL-AMP SYNTHASE"/>
    <property type="match status" value="1"/>
</dbReference>
<feature type="domain" description="YrdC-like" evidence="9">
    <location>
        <begin position="684"/>
        <end position="879"/>
    </location>
</feature>
<feature type="transmembrane region" description="Helical" evidence="8">
    <location>
        <begin position="514"/>
        <end position="538"/>
    </location>
</feature>
<organism evidence="10 11">
    <name type="scientific">Xenopus laevis</name>
    <name type="common">African clawed frog</name>
    <dbReference type="NCBI Taxonomy" id="8355"/>
    <lineage>
        <taxon>Eukaryota</taxon>
        <taxon>Metazoa</taxon>
        <taxon>Chordata</taxon>
        <taxon>Craniata</taxon>
        <taxon>Vertebrata</taxon>
        <taxon>Euteleostomi</taxon>
        <taxon>Amphibia</taxon>
        <taxon>Batrachia</taxon>
        <taxon>Anura</taxon>
        <taxon>Pipoidea</taxon>
        <taxon>Pipidae</taxon>
        <taxon>Xenopodinae</taxon>
        <taxon>Xenopus</taxon>
        <taxon>Xenopus</taxon>
    </lineage>
</organism>
<dbReference type="Proteomes" id="UP000186698">
    <property type="component" value="Chromosome 8L"/>
</dbReference>
<feature type="transmembrane region" description="Helical" evidence="8">
    <location>
        <begin position="544"/>
        <end position="562"/>
    </location>
</feature>
<evidence type="ECO:0000256" key="3">
    <source>
        <dbReference type="ARBA" id="ARBA00012584"/>
    </source>
</evidence>
<dbReference type="CTD" id="108698354"/>
<reference evidence="11" key="1">
    <citation type="submission" date="2025-08" db="UniProtKB">
        <authorList>
            <consortium name="RefSeq"/>
        </authorList>
    </citation>
    <scope>IDENTIFICATION</scope>
    <source>
        <strain evidence="11">J_2021</strain>
        <tissue evidence="11">Erythrocytes</tissue>
    </source>
</reference>
<comment type="catalytic activity">
    <reaction evidence="7">
        <text>L-threonine + hydrogencarbonate + ATP = L-threonylcarbamoyladenylate + diphosphate + H2O</text>
        <dbReference type="Rhea" id="RHEA:36407"/>
        <dbReference type="ChEBI" id="CHEBI:15377"/>
        <dbReference type="ChEBI" id="CHEBI:17544"/>
        <dbReference type="ChEBI" id="CHEBI:30616"/>
        <dbReference type="ChEBI" id="CHEBI:33019"/>
        <dbReference type="ChEBI" id="CHEBI:57926"/>
        <dbReference type="ChEBI" id="CHEBI:73682"/>
        <dbReference type="EC" id="2.7.7.87"/>
    </reaction>
</comment>
<evidence type="ECO:0000256" key="8">
    <source>
        <dbReference type="SAM" id="Phobius"/>
    </source>
</evidence>
<feature type="transmembrane region" description="Helical" evidence="8">
    <location>
        <begin position="287"/>
        <end position="306"/>
    </location>
</feature>
<protein>
    <recommendedName>
        <fullName evidence="4">Threonylcarbamoyl-AMP synthase</fullName>
        <ecNumber evidence="3">2.7.7.87</ecNumber>
    </recommendedName>
</protein>
<dbReference type="AlphaFoldDB" id="A0A8J1LHU4"/>